<dbReference type="InterPro" id="IPR030867">
    <property type="entry name" value="TYW2_archaea"/>
</dbReference>
<comment type="function">
    <text evidence="9">S-adenosyl-L-methionine-dependent transferase that acts as a component of the wyosine derivatives biosynthesis pathway. Catalyzes the transfer of the alpha-amino-alpha-carboxypropyl (acp) group from S-adenosyl-L-methionine to 4-demethylwyosine (imG-14), forming 7-aminocarboxypropyl-demethylwyosine (wybutosine-86) at position 37 of tRNA(Phe).</text>
</comment>
<dbReference type="Pfam" id="PF02475">
    <property type="entry name" value="TRM5-TYW2_MTfase"/>
    <property type="match status" value="1"/>
</dbReference>
<dbReference type="Proteomes" id="UP000033101">
    <property type="component" value="Chromosome"/>
</dbReference>
<evidence type="ECO:0000256" key="2">
    <source>
        <dbReference type="ARBA" id="ARBA00022490"/>
    </source>
</evidence>
<dbReference type="PANTHER" id="PTHR23245:SF41">
    <property type="entry name" value="TRNA(PHE) (4-DEMETHYLWYOSINE(37)-C(7)) AMINOCARBOXYPROPYLTRANSFERASE"/>
    <property type="match status" value="1"/>
</dbReference>
<dbReference type="OrthoDB" id="8079at2157"/>
<dbReference type="Pfam" id="PF18093">
    <property type="entry name" value="Trm5_N"/>
    <property type="match status" value="1"/>
</dbReference>
<dbReference type="GO" id="GO:0005737">
    <property type="term" value="C:cytoplasm"/>
    <property type="evidence" value="ECO:0007669"/>
    <property type="project" value="UniProtKB-SubCell"/>
</dbReference>
<dbReference type="InterPro" id="IPR040601">
    <property type="entry name" value="Trm5a/b_N"/>
</dbReference>
<keyword evidence="12" id="KW-1185">Reference proteome</keyword>
<dbReference type="FunFam" id="3.40.50.150:FF:000131">
    <property type="entry name" value="tRNA wybutosine-synthesizing protein 2/3/4"/>
    <property type="match status" value="1"/>
</dbReference>
<dbReference type="GO" id="GO:0102522">
    <property type="term" value="F:tRNA 4-demethylwyosine alpha-amino-alpha-carboxypropyltransferase activity"/>
    <property type="evidence" value="ECO:0007669"/>
    <property type="project" value="UniProtKB-EC"/>
</dbReference>
<accession>A0A0E3SDY3</accession>
<dbReference type="RefSeq" id="WP_048139326.1">
    <property type="nucleotide sequence ID" value="NZ_CP009516.1"/>
</dbReference>
<dbReference type="AlphaFoldDB" id="A0A0E3SDY3"/>
<comment type="catalytic activity">
    <reaction evidence="7">
        <text>guanosine(37) in tRNA + S-adenosyl-L-methionine = N(1)-methylguanosine(37) in tRNA + S-adenosyl-L-homocysteine + H(+)</text>
        <dbReference type="Rhea" id="RHEA:36899"/>
        <dbReference type="Rhea" id="RHEA-COMP:10145"/>
        <dbReference type="Rhea" id="RHEA-COMP:10147"/>
        <dbReference type="ChEBI" id="CHEBI:15378"/>
        <dbReference type="ChEBI" id="CHEBI:57856"/>
        <dbReference type="ChEBI" id="CHEBI:59789"/>
        <dbReference type="ChEBI" id="CHEBI:73542"/>
        <dbReference type="ChEBI" id="CHEBI:74269"/>
        <dbReference type="EC" id="2.1.1.228"/>
    </reaction>
</comment>
<dbReference type="InterPro" id="IPR056744">
    <property type="entry name" value="TRM5/TYW2-like_N"/>
</dbReference>
<dbReference type="GO" id="GO:0052906">
    <property type="term" value="F:tRNA (guanine(37)-N1)-methyltransferase activity"/>
    <property type="evidence" value="ECO:0007669"/>
    <property type="project" value="UniProtKB-EC"/>
</dbReference>
<evidence type="ECO:0000256" key="8">
    <source>
        <dbReference type="ARBA" id="ARBA00055873"/>
    </source>
</evidence>
<dbReference type="PATRIC" id="fig|1434110.4.peg.2384"/>
<dbReference type="HOGENOM" id="CLU_022610_0_2_2"/>
<feature type="binding site" evidence="9">
    <location>
        <position position="220"/>
    </location>
    <ligand>
        <name>S-adenosyl-L-methionine</name>
        <dbReference type="ChEBI" id="CHEBI:59789"/>
    </ligand>
</feature>
<dbReference type="Gene3D" id="3.30.70.2580">
    <property type="match status" value="1"/>
</dbReference>
<dbReference type="GO" id="GO:0030488">
    <property type="term" value="P:tRNA methylation"/>
    <property type="evidence" value="ECO:0007669"/>
    <property type="project" value="UniProtKB-ARBA"/>
</dbReference>
<organism evidence="11 12">
    <name type="scientific">Methanosarcina horonobensis HB-1 = JCM 15518</name>
    <dbReference type="NCBI Taxonomy" id="1434110"/>
    <lineage>
        <taxon>Archaea</taxon>
        <taxon>Methanobacteriati</taxon>
        <taxon>Methanobacteriota</taxon>
        <taxon>Stenosarchaea group</taxon>
        <taxon>Methanomicrobia</taxon>
        <taxon>Methanosarcinales</taxon>
        <taxon>Methanosarcinaceae</taxon>
        <taxon>Methanosarcina</taxon>
    </lineage>
</organism>
<reference evidence="11 12" key="1">
    <citation type="submission" date="2014-07" db="EMBL/GenBank/DDBJ databases">
        <title>Methanogenic archaea and the global carbon cycle.</title>
        <authorList>
            <person name="Henriksen J.R."/>
            <person name="Luke J."/>
            <person name="Reinhart S."/>
            <person name="Benedict M.N."/>
            <person name="Youngblut N.D."/>
            <person name="Metcalf M.E."/>
            <person name="Whitaker R.J."/>
            <person name="Metcalf W.W."/>
        </authorList>
    </citation>
    <scope>NUCLEOTIDE SEQUENCE [LARGE SCALE GENOMIC DNA]</scope>
    <source>
        <strain evidence="11 12">HB-1</strain>
    </source>
</reference>
<feature type="binding site" evidence="9">
    <location>
        <position position="174"/>
    </location>
    <ligand>
        <name>S-adenosyl-L-methionine</name>
        <dbReference type="ChEBI" id="CHEBI:59789"/>
    </ligand>
</feature>
<dbReference type="KEGG" id="mhor:MSHOH_1874"/>
<proteinExistence type="inferred from homology"/>
<dbReference type="PROSITE" id="PS51684">
    <property type="entry name" value="SAM_MT_TRM5_TYW2"/>
    <property type="match status" value="1"/>
</dbReference>
<protein>
    <recommendedName>
        <fullName evidence="9">tRNA(Phe) (4-demethylwyosine(37)-C(7)) aminocarboxypropyltransferase</fullName>
        <ecNumber evidence="9">2.5.1.114</ecNumber>
    </recommendedName>
    <alternativeName>
        <fullName evidence="9">tRNA wyosine derivatives biosynthesis protein Taw2</fullName>
    </alternativeName>
</protein>
<evidence type="ECO:0000313" key="12">
    <source>
        <dbReference type="Proteomes" id="UP000033101"/>
    </source>
</evidence>
<comment type="function">
    <text evidence="8">Specifically methylates the N1 position of guanosine-37 in various tRNAs.</text>
</comment>
<gene>
    <name evidence="9" type="primary">taw2</name>
    <name evidence="11" type="ORF">MSHOH_1874</name>
</gene>
<comment type="caution">
    <text evidence="9">Lacks conserved residue(s) required for the propagation of feature annotation.</text>
</comment>
<evidence type="ECO:0000256" key="1">
    <source>
        <dbReference type="ARBA" id="ARBA00004496"/>
    </source>
</evidence>
<evidence type="ECO:0000256" key="3">
    <source>
        <dbReference type="ARBA" id="ARBA00022603"/>
    </source>
</evidence>
<dbReference type="STRING" id="1434110.MSHOH_1874"/>
<comment type="catalytic activity">
    <reaction evidence="9">
        <text>4-demethylwyosine(37) in tRNA(Phe) + S-adenosyl-L-methionine = 4-demethyl-7-[(3S)-3-amino-3-carboxypropyl]wyosine(37) in tRNA(Phe) + S-methyl-5'-thioadenosine + H(+)</text>
        <dbReference type="Rhea" id="RHEA:36355"/>
        <dbReference type="Rhea" id="RHEA-COMP:10164"/>
        <dbReference type="Rhea" id="RHEA-COMP:10378"/>
        <dbReference type="ChEBI" id="CHEBI:15378"/>
        <dbReference type="ChEBI" id="CHEBI:17509"/>
        <dbReference type="ChEBI" id="CHEBI:59789"/>
        <dbReference type="ChEBI" id="CHEBI:64315"/>
        <dbReference type="ChEBI" id="CHEBI:73550"/>
        <dbReference type="EC" id="2.5.1.114"/>
    </reaction>
</comment>
<evidence type="ECO:0000256" key="6">
    <source>
        <dbReference type="ARBA" id="ARBA00022694"/>
    </source>
</evidence>
<keyword evidence="6 9" id="KW-0819">tRNA processing</keyword>
<comment type="similarity">
    <text evidence="9">Belongs to the class I-like SAM-binding methyltransferase superfamily. TRM5/TYW2 family.</text>
</comment>
<dbReference type="InterPro" id="IPR030382">
    <property type="entry name" value="MeTrfase_TRM5/TYW2"/>
</dbReference>
<dbReference type="FunFam" id="3.30.300.110:FF:000001">
    <property type="entry name" value="tRNA (guanine(37)-N1)-methyltransferase"/>
    <property type="match status" value="1"/>
</dbReference>
<dbReference type="SUPFAM" id="SSF53335">
    <property type="entry name" value="S-adenosyl-L-methionine-dependent methyltransferases"/>
    <property type="match status" value="1"/>
</dbReference>
<name>A0A0E3SDY3_9EURY</name>
<dbReference type="EC" id="2.5.1.114" evidence="9"/>
<keyword evidence="3 11" id="KW-0489">Methyltransferase</keyword>
<comment type="subcellular location">
    <subcellularLocation>
        <location evidence="1 9">Cytoplasm</location>
    </subcellularLocation>
</comment>
<feature type="domain" description="SAM-dependent methyltransferase TRM5/TYW2-type" evidence="10">
    <location>
        <begin position="94"/>
        <end position="343"/>
    </location>
</feature>
<dbReference type="PANTHER" id="PTHR23245">
    <property type="entry name" value="TRNA METHYLTRANSFERASE"/>
    <property type="match status" value="1"/>
</dbReference>
<dbReference type="GeneID" id="24831098"/>
<dbReference type="CDD" id="cd02440">
    <property type="entry name" value="AdoMet_MTases"/>
    <property type="match status" value="1"/>
</dbReference>
<keyword evidence="5 9" id="KW-0949">S-adenosyl-L-methionine</keyword>
<evidence type="ECO:0000313" key="11">
    <source>
        <dbReference type="EMBL" id="AKB78357.1"/>
    </source>
</evidence>
<dbReference type="Pfam" id="PF25133">
    <property type="entry name" value="TYW2_N_2"/>
    <property type="match status" value="1"/>
</dbReference>
<evidence type="ECO:0000256" key="4">
    <source>
        <dbReference type="ARBA" id="ARBA00022679"/>
    </source>
</evidence>
<evidence type="ECO:0000256" key="9">
    <source>
        <dbReference type="HAMAP-Rule" id="MF_01922"/>
    </source>
</evidence>
<dbReference type="Gene3D" id="3.40.50.150">
    <property type="entry name" value="Vaccinia Virus protein VP39"/>
    <property type="match status" value="1"/>
</dbReference>
<dbReference type="Gene3D" id="3.30.300.110">
    <property type="entry name" value="Met-10+ protein-like domains"/>
    <property type="match status" value="1"/>
</dbReference>
<dbReference type="InterPro" id="IPR029063">
    <property type="entry name" value="SAM-dependent_MTases_sf"/>
</dbReference>
<dbReference type="InterPro" id="IPR056743">
    <property type="entry name" value="TRM5-TYW2-like_MTfase"/>
</dbReference>
<dbReference type="HAMAP" id="MF_01922">
    <property type="entry name" value="TYW2_archaea"/>
    <property type="match status" value="1"/>
</dbReference>
<feature type="binding site" evidence="9">
    <location>
        <position position="181"/>
    </location>
    <ligand>
        <name>S-adenosyl-L-methionine</name>
        <dbReference type="ChEBI" id="CHEBI:59789"/>
    </ligand>
</feature>
<sequence length="346" mass="39300">MYRVVRIQSEKGEEIREKAIAGKFLDTTRKIRKLQIREGTFLEIPVTEAAGETIEGFPVIEQEDPEFLKPSSSLKEYMKDFLSETELVQVPSGWHVLGDIIIVTIPESLDEKKFLIAEALLSIYPKCRSVVRDFGIEGQFRQPKRELLLGSGTETIHKEHGCFFKQDVTKVMYSKGNLEERKRMSKLGKGEIVVDMFAGIGYFSIPMAVHSRPKRITSIEINPESFAYLKENIRLNQVENMITPILGDCSQAAPEGEADRVIMGYVGTTHHYLEPAIKALRKSGGILHYHETVPESLARTRPEERIEKAAEAMGKKVEILETRRIKKYSPGVLHIVVDARIFEQKL</sequence>
<dbReference type="EMBL" id="CP009516">
    <property type="protein sequence ID" value="AKB78357.1"/>
    <property type="molecule type" value="Genomic_DNA"/>
</dbReference>
<evidence type="ECO:0000259" key="10">
    <source>
        <dbReference type="PROSITE" id="PS51684"/>
    </source>
</evidence>
<keyword evidence="2 9" id="KW-0963">Cytoplasm</keyword>
<evidence type="ECO:0000256" key="5">
    <source>
        <dbReference type="ARBA" id="ARBA00022691"/>
    </source>
</evidence>
<evidence type="ECO:0000256" key="7">
    <source>
        <dbReference type="ARBA" id="ARBA00047783"/>
    </source>
</evidence>
<keyword evidence="4 9" id="KW-0808">Transferase</keyword>